<sequence length="83" mass="9338">MFGLFKIGAYRSYSVTEVAKIAKGGWLPLSYLHNILFDHSNRLGNLRHHGAFDPFAEHVTTKLVRLVDRAYHMQGIGRAAAVQ</sequence>
<gene>
    <name evidence="1" type="ORF">PBLR_10116</name>
</gene>
<proteinExistence type="predicted"/>
<protein>
    <submittedName>
        <fullName evidence="1">Uncharacterized protein</fullName>
    </submittedName>
</protein>
<accession>A0A383R3G0</accession>
<dbReference type="EMBL" id="LS992241">
    <property type="protein sequence ID" value="SYX81697.1"/>
    <property type="molecule type" value="Genomic_DNA"/>
</dbReference>
<dbReference type="AlphaFoldDB" id="A0A383R3G0"/>
<evidence type="ECO:0000313" key="1">
    <source>
        <dbReference type="EMBL" id="SYX81697.1"/>
    </source>
</evidence>
<organism evidence="1 2">
    <name type="scientific">Paenibacillus alvei</name>
    <name type="common">Bacillus alvei</name>
    <dbReference type="NCBI Taxonomy" id="44250"/>
    <lineage>
        <taxon>Bacteria</taxon>
        <taxon>Bacillati</taxon>
        <taxon>Bacillota</taxon>
        <taxon>Bacilli</taxon>
        <taxon>Bacillales</taxon>
        <taxon>Paenibacillaceae</taxon>
        <taxon>Paenibacillus</taxon>
    </lineage>
</organism>
<evidence type="ECO:0000313" key="2">
    <source>
        <dbReference type="Proteomes" id="UP000304148"/>
    </source>
</evidence>
<dbReference type="Proteomes" id="UP000304148">
    <property type="component" value="Chromosome"/>
</dbReference>
<name>A0A383R3G0_PAEAL</name>
<reference evidence="2" key="1">
    <citation type="submission" date="2018-08" db="EMBL/GenBank/DDBJ databases">
        <authorList>
            <person name="Chevrot R."/>
        </authorList>
    </citation>
    <scope>NUCLEOTIDE SEQUENCE [LARGE SCALE GENOMIC DNA]</scope>
</reference>